<gene>
    <name evidence="1" type="ORF">METZ01_LOCUS189450</name>
</gene>
<organism evidence="1">
    <name type="scientific">marine metagenome</name>
    <dbReference type="NCBI Taxonomy" id="408172"/>
    <lineage>
        <taxon>unclassified sequences</taxon>
        <taxon>metagenomes</taxon>
        <taxon>ecological metagenomes</taxon>
    </lineage>
</organism>
<dbReference type="AlphaFoldDB" id="A0A382DDL8"/>
<dbReference type="EMBL" id="UINC01038902">
    <property type="protein sequence ID" value="SVB36596.1"/>
    <property type="molecule type" value="Genomic_DNA"/>
</dbReference>
<accession>A0A382DDL8</accession>
<reference evidence="1" key="1">
    <citation type="submission" date="2018-05" db="EMBL/GenBank/DDBJ databases">
        <authorList>
            <person name="Lanie J.A."/>
            <person name="Ng W.-L."/>
            <person name="Kazmierczak K.M."/>
            <person name="Andrzejewski T.M."/>
            <person name="Davidsen T.M."/>
            <person name="Wayne K.J."/>
            <person name="Tettelin H."/>
            <person name="Glass J.I."/>
            <person name="Rusch D."/>
            <person name="Podicherti R."/>
            <person name="Tsui H.-C.T."/>
            <person name="Winkler M.E."/>
        </authorList>
    </citation>
    <scope>NUCLEOTIDE SEQUENCE</scope>
</reference>
<proteinExistence type="predicted"/>
<sequence length="125" mass="13794">MGYKTGHPGCQNLFYKAIDGEIEIIISPLSVSKIWSSQDFDRKSEIGYLSLLEFMTVSPIDVETATKTGHTLRENSTNINIDLEAANIVSICNISGHPLVTTKPELYDDLFDGAINCEEAVNKLN</sequence>
<evidence type="ECO:0000313" key="1">
    <source>
        <dbReference type="EMBL" id="SVB36596.1"/>
    </source>
</evidence>
<evidence type="ECO:0008006" key="2">
    <source>
        <dbReference type="Google" id="ProtNLM"/>
    </source>
</evidence>
<name>A0A382DDL8_9ZZZZ</name>
<protein>
    <recommendedName>
        <fullName evidence="2">PIN domain-containing protein</fullName>
    </recommendedName>
</protein>